<dbReference type="AlphaFoldDB" id="A0A7J7K3H6"/>
<dbReference type="OrthoDB" id="2019940at2759"/>
<dbReference type="GO" id="GO:0016051">
    <property type="term" value="P:carbohydrate biosynthetic process"/>
    <property type="evidence" value="ECO:0007669"/>
    <property type="project" value="InterPro"/>
</dbReference>
<evidence type="ECO:0000256" key="9">
    <source>
        <dbReference type="RuleBase" id="RU364020"/>
    </source>
</evidence>
<feature type="chain" id="PRO_5029611741" description="Carbohydrate sulfotransferase" evidence="10">
    <location>
        <begin position="20"/>
        <end position="337"/>
    </location>
</feature>
<evidence type="ECO:0000256" key="5">
    <source>
        <dbReference type="ARBA" id="ARBA00022989"/>
    </source>
</evidence>
<evidence type="ECO:0000256" key="10">
    <source>
        <dbReference type="SAM" id="SignalP"/>
    </source>
</evidence>
<feature type="signal peptide" evidence="10">
    <location>
        <begin position="1"/>
        <end position="19"/>
    </location>
</feature>
<keyword evidence="10" id="KW-0732">Signal</keyword>
<evidence type="ECO:0000256" key="6">
    <source>
        <dbReference type="ARBA" id="ARBA00023034"/>
    </source>
</evidence>
<dbReference type="InterPro" id="IPR005331">
    <property type="entry name" value="Sulfotransferase"/>
</dbReference>
<dbReference type="Proteomes" id="UP000593567">
    <property type="component" value="Unassembled WGS sequence"/>
</dbReference>
<proteinExistence type="inferred from homology"/>
<evidence type="ECO:0000256" key="3">
    <source>
        <dbReference type="ARBA" id="ARBA00022679"/>
    </source>
</evidence>
<dbReference type="InterPro" id="IPR027417">
    <property type="entry name" value="P-loop_NTPase"/>
</dbReference>
<evidence type="ECO:0000313" key="12">
    <source>
        <dbReference type="Proteomes" id="UP000593567"/>
    </source>
</evidence>
<evidence type="ECO:0000313" key="11">
    <source>
        <dbReference type="EMBL" id="KAF6032531.1"/>
    </source>
</evidence>
<keyword evidence="12" id="KW-1185">Reference proteome</keyword>
<dbReference type="GO" id="GO:0008146">
    <property type="term" value="F:sulfotransferase activity"/>
    <property type="evidence" value="ECO:0007669"/>
    <property type="project" value="InterPro"/>
</dbReference>
<keyword evidence="8 9" id="KW-0325">Glycoprotein</keyword>
<evidence type="ECO:0000256" key="4">
    <source>
        <dbReference type="ARBA" id="ARBA00022692"/>
    </source>
</evidence>
<comment type="subcellular location">
    <subcellularLocation>
        <location evidence="1 9">Golgi apparatus membrane</location>
        <topology evidence="1 9">Single-pass type II membrane protein</topology>
    </subcellularLocation>
</comment>
<dbReference type="EC" id="2.8.2.-" evidence="9"/>
<dbReference type="PANTHER" id="PTHR12137:SF54">
    <property type="entry name" value="CARBOHYDRATE SULFOTRANSFERASE"/>
    <property type="match status" value="1"/>
</dbReference>
<keyword evidence="4" id="KW-0812">Transmembrane</keyword>
<dbReference type="Pfam" id="PF03567">
    <property type="entry name" value="Sulfotransfer_2"/>
    <property type="match status" value="1"/>
</dbReference>
<comment type="similarity">
    <text evidence="2 9">Belongs to the sulfotransferase 2 family.</text>
</comment>
<protein>
    <recommendedName>
        <fullName evidence="9">Carbohydrate sulfotransferase</fullName>
        <ecNumber evidence="9">2.8.2.-</ecNumber>
    </recommendedName>
</protein>
<organism evidence="11 12">
    <name type="scientific">Bugula neritina</name>
    <name type="common">Brown bryozoan</name>
    <name type="synonym">Sertularia neritina</name>
    <dbReference type="NCBI Taxonomy" id="10212"/>
    <lineage>
        <taxon>Eukaryota</taxon>
        <taxon>Metazoa</taxon>
        <taxon>Spiralia</taxon>
        <taxon>Lophotrochozoa</taxon>
        <taxon>Bryozoa</taxon>
        <taxon>Gymnolaemata</taxon>
        <taxon>Cheilostomatida</taxon>
        <taxon>Flustrina</taxon>
        <taxon>Buguloidea</taxon>
        <taxon>Bugulidae</taxon>
        <taxon>Bugula</taxon>
    </lineage>
</organism>
<evidence type="ECO:0000256" key="8">
    <source>
        <dbReference type="ARBA" id="ARBA00023180"/>
    </source>
</evidence>
<name>A0A7J7K3H6_BUGNE</name>
<keyword evidence="5" id="KW-1133">Transmembrane helix</keyword>
<dbReference type="InterPro" id="IPR018011">
    <property type="entry name" value="Carb_sulfotrans_8-10"/>
</dbReference>
<comment type="caution">
    <text evidence="11">The sequence shown here is derived from an EMBL/GenBank/DDBJ whole genome shotgun (WGS) entry which is preliminary data.</text>
</comment>
<dbReference type="GO" id="GO:0000139">
    <property type="term" value="C:Golgi membrane"/>
    <property type="evidence" value="ECO:0007669"/>
    <property type="project" value="UniProtKB-SubCell"/>
</dbReference>
<dbReference type="Gene3D" id="3.40.50.300">
    <property type="entry name" value="P-loop containing nucleotide triphosphate hydrolases"/>
    <property type="match status" value="1"/>
</dbReference>
<dbReference type="PANTHER" id="PTHR12137">
    <property type="entry name" value="CARBOHYDRATE SULFOTRANSFERASE"/>
    <property type="match status" value="1"/>
</dbReference>
<gene>
    <name evidence="11" type="ORF">EB796_009132</name>
</gene>
<sequence length="337" mass="39075">MKRLAAGVAALCLLGALIALTHHNRVVEMVELVKRSPQADYNFSHGEVSNIFSRRVNQLNTWCSKRTQVDYTDYENAKLILHGYEWMYIPEFRLFYCSVAKIGSTTMKLTLMDAVGVVRNEQRQSHDQAADTISIAYQNPKTSAKNVPLVTHKNPFIKPEELAKHSLMIVRNPYERLVSAYMDKMVKRADDMEAYCKTYEPARTTYINSKVANITFSIFIDCVLSNRPLPFYNDHIYPMSRACGLCLIKYDMIVELERFHEEMDYVLSQLDGDTSRLREKLISMKKAHNRSTQKLKDSQNKIDIKSMYRQLSKEQITQIKLMYADDFEIFGYDPDVI</sequence>
<reference evidence="11" key="1">
    <citation type="submission" date="2020-06" db="EMBL/GenBank/DDBJ databases">
        <title>Draft genome of Bugula neritina, a colonial animal packing powerful symbionts and potential medicines.</title>
        <authorList>
            <person name="Rayko M."/>
        </authorList>
    </citation>
    <scope>NUCLEOTIDE SEQUENCE [LARGE SCALE GENOMIC DNA]</scope>
    <source>
        <strain evidence="11">Kwan_BN1</strain>
    </source>
</reference>
<keyword evidence="9" id="KW-0119">Carbohydrate metabolism</keyword>
<evidence type="ECO:0000256" key="1">
    <source>
        <dbReference type="ARBA" id="ARBA00004323"/>
    </source>
</evidence>
<evidence type="ECO:0000256" key="7">
    <source>
        <dbReference type="ARBA" id="ARBA00023136"/>
    </source>
</evidence>
<keyword evidence="6 9" id="KW-0333">Golgi apparatus</keyword>
<evidence type="ECO:0000256" key="2">
    <source>
        <dbReference type="ARBA" id="ARBA00006339"/>
    </source>
</evidence>
<dbReference type="EMBL" id="VXIV02001497">
    <property type="protein sequence ID" value="KAF6032531.1"/>
    <property type="molecule type" value="Genomic_DNA"/>
</dbReference>
<keyword evidence="7" id="KW-0472">Membrane</keyword>
<accession>A0A7J7K3H6</accession>
<keyword evidence="9" id="KW-0735">Signal-anchor</keyword>
<keyword evidence="3 9" id="KW-0808">Transferase</keyword>